<evidence type="ECO:0000256" key="7">
    <source>
        <dbReference type="ARBA" id="ARBA00023136"/>
    </source>
</evidence>
<comment type="subcellular location">
    <subcellularLocation>
        <location evidence="1">Cell membrane</location>
        <topology evidence="1">Multi-pass membrane protein</topology>
    </subcellularLocation>
</comment>
<feature type="transmembrane region" description="Helical" evidence="8">
    <location>
        <begin position="93"/>
        <end position="111"/>
    </location>
</feature>
<feature type="transmembrane region" description="Helical" evidence="8">
    <location>
        <begin position="384"/>
        <end position="403"/>
    </location>
</feature>
<gene>
    <name evidence="10" type="ORF">J2X04_003206</name>
</gene>
<dbReference type="PANTHER" id="PTHR33908:SF11">
    <property type="entry name" value="MEMBRANE PROTEIN"/>
    <property type="match status" value="1"/>
</dbReference>
<feature type="transmembrane region" description="Helical" evidence="8">
    <location>
        <begin position="118"/>
        <end position="139"/>
    </location>
</feature>
<evidence type="ECO:0000256" key="4">
    <source>
        <dbReference type="ARBA" id="ARBA00022679"/>
    </source>
</evidence>
<keyword evidence="2" id="KW-1003">Cell membrane</keyword>
<feature type="transmembrane region" description="Helical" evidence="8">
    <location>
        <begin position="279"/>
        <end position="301"/>
    </location>
</feature>
<feature type="transmembrane region" description="Helical" evidence="8">
    <location>
        <begin position="360"/>
        <end position="377"/>
    </location>
</feature>
<evidence type="ECO:0000256" key="5">
    <source>
        <dbReference type="ARBA" id="ARBA00022692"/>
    </source>
</evidence>
<accession>A0ABU1VTL7</accession>
<proteinExistence type="predicted"/>
<evidence type="ECO:0000256" key="2">
    <source>
        <dbReference type="ARBA" id="ARBA00022475"/>
    </source>
</evidence>
<reference evidence="10 11" key="1">
    <citation type="submission" date="2023-07" db="EMBL/GenBank/DDBJ databases">
        <title>Sorghum-associated microbial communities from plants grown in Nebraska, USA.</title>
        <authorList>
            <person name="Schachtman D."/>
        </authorList>
    </citation>
    <scope>NUCLEOTIDE SEQUENCE [LARGE SCALE GENOMIC DNA]</scope>
    <source>
        <strain evidence="10 11">BE187</strain>
    </source>
</reference>
<name>A0ABU1VTL7_9GAMM</name>
<evidence type="ECO:0000313" key="11">
    <source>
        <dbReference type="Proteomes" id="UP001267878"/>
    </source>
</evidence>
<evidence type="ECO:0000256" key="8">
    <source>
        <dbReference type="SAM" id="Phobius"/>
    </source>
</evidence>
<dbReference type="Pfam" id="PF13231">
    <property type="entry name" value="PMT_2"/>
    <property type="match status" value="1"/>
</dbReference>
<evidence type="ECO:0000256" key="6">
    <source>
        <dbReference type="ARBA" id="ARBA00022989"/>
    </source>
</evidence>
<comment type="caution">
    <text evidence="10">The sequence shown here is derived from an EMBL/GenBank/DDBJ whole genome shotgun (WGS) entry which is preliminary data.</text>
</comment>
<feature type="transmembrane region" description="Helical" evidence="8">
    <location>
        <begin position="322"/>
        <end position="340"/>
    </location>
</feature>
<dbReference type="PANTHER" id="PTHR33908">
    <property type="entry name" value="MANNOSYLTRANSFERASE YKCB-RELATED"/>
    <property type="match status" value="1"/>
</dbReference>
<protein>
    <recommendedName>
        <fullName evidence="9">Glycosyltransferase RgtA/B/C/D-like domain-containing protein</fullName>
    </recommendedName>
</protein>
<keyword evidence="5 8" id="KW-0812">Transmembrane</keyword>
<keyword evidence="6 8" id="KW-1133">Transmembrane helix</keyword>
<dbReference type="InterPro" id="IPR050297">
    <property type="entry name" value="LipidA_mod_glycosyltrf_83"/>
</dbReference>
<dbReference type="RefSeq" id="WP_310056076.1">
    <property type="nucleotide sequence ID" value="NZ_JAVDVW010000002.1"/>
</dbReference>
<feature type="transmembrane region" description="Helical" evidence="8">
    <location>
        <begin position="167"/>
        <end position="197"/>
    </location>
</feature>
<keyword evidence="4" id="KW-0808">Transferase</keyword>
<evidence type="ECO:0000259" key="9">
    <source>
        <dbReference type="Pfam" id="PF13231"/>
    </source>
</evidence>
<organism evidence="10 11">
    <name type="scientific">Agrilutibacter niabensis</name>
    <dbReference type="NCBI Taxonomy" id="380628"/>
    <lineage>
        <taxon>Bacteria</taxon>
        <taxon>Pseudomonadati</taxon>
        <taxon>Pseudomonadota</taxon>
        <taxon>Gammaproteobacteria</taxon>
        <taxon>Lysobacterales</taxon>
        <taxon>Lysobacteraceae</taxon>
        <taxon>Agrilutibacter</taxon>
    </lineage>
</organism>
<dbReference type="EMBL" id="JAVDVW010000002">
    <property type="protein sequence ID" value="MDR7100825.1"/>
    <property type="molecule type" value="Genomic_DNA"/>
</dbReference>
<evidence type="ECO:0000256" key="1">
    <source>
        <dbReference type="ARBA" id="ARBA00004651"/>
    </source>
</evidence>
<feature type="transmembrane region" description="Helical" evidence="8">
    <location>
        <begin position="458"/>
        <end position="477"/>
    </location>
</feature>
<feature type="transmembrane region" description="Helical" evidence="8">
    <location>
        <begin position="218"/>
        <end position="236"/>
    </location>
</feature>
<dbReference type="Proteomes" id="UP001267878">
    <property type="component" value="Unassembled WGS sequence"/>
</dbReference>
<keyword evidence="3" id="KW-0328">Glycosyltransferase</keyword>
<evidence type="ECO:0000313" key="10">
    <source>
        <dbReference type="EMBL" id="MDR7100825.1"/>
    </source>
</evidence>
<feature type="domain" description="Glycosyltransferase RgtA/B/C/D-like" evidence="9">
    <location>
        <begin position="88"/>
        <end position="199"/>
    </location>
</feature>
<sequence>MNLIRLFANVPRSLLAAVFVVFALLAMRVVTTGSPIMGSDEYAYFGTAKFADDAGTIFQFDPGMQAVGNKVYPLLYSGWESVSHQDAGSVGRLFNSLLFVLGAFVLYGIFARVFDRRSALYSAILYLLMPVSFYATTLLPEVEFQVSVYLVTLMVAMAGRKPSYRSIAAAAALSALSYLIKPHAAALICACGLYWFATGMLQREGALPRRLARAAGRAAWYFGLSAFFIMAITKLAPGNRAAGGDVVASFYRSYVERIFDVDFLLANLTGFVDYAGGHLWLLLALFAPGLVFVAASSGRLMGQAWRAKSGSSPVDEMPDSSYFALYVALLLLAFLAMIAIFTSSAGELSDFEKFRLHGRYLAPLLPLLLGCSVWAVAQRPGRLVPLLGLAALVAFVFVGRGLYKIFPWDYPDAFGLFGPSLHYWGFTGASTWTVWVILLAGILGYLAQACGVRARLSYMAFVLVVALASHTQMWRWLDFHVESNRSTVAAADAIETYLGDAPTGSGLVLTLDRYGQAPYLLMGLDHPQFVRAASNGQVVAAKDIPAGVRWIVAPQAAQLVVPDASERSFGNQRLYLLKQSQAND</sequence>
<feature type="transmembrane region" description="Helical" evidence="8">
    <location>
        <begin position="423"/>
        <end position="446"/>
    </location>
</feature>
<keyword evidence="11" id="KW-1185">Reference proteome</keyword>
<dbReference type="InterPro" id="IPR038731">
    <property type="entry name" value="RgtA/B/C-like"/>
</dbReference>
<keyword evidence="7 8" id="KW-0472">Membrane</keyword>
<evidence type="ECO:0000256" key="3">
    <source>
        <dbReference type="ARBA" id="ARBA00022676"/>
    </source>
</evidence>